<dbReference type="EMBL" id="CM042009">
    <property type="protein sequence ID" value="KAI3791803.1"/>
    <property type="molecule type" value="Genomic_DNA"/>
</dbReference>
<organism evidence="1 2">
    <name type="scientific">Cichorium intybus</name>
    <name type="common">Chicory</name>
    <dbReference type="NCBI Taxonomy" id="13427"/>
    <lineage>
        <taxon>Eukaryota</taxon>
        <taxon>Viridiplantae</taxon>
        <taxon>Streptophyta</taxon>
        <taxon>Embryophyta</taxon>
        <taxon>Tracheophyta</taxon>
        <taxon>Spermatophyta</taxon>
        <taxon>Magnoliopsida</taxon>
        <taxon>eudicotyledons</taxon>
        <taxon>Gunneridae</taxon>
        <taxon>Pentapetalae</taxon>
        <taxon>asterids</taxon>
        <taxon>campanulids</taxon>
        <taxon>Asterales</taxon>
        <taxon>Asteraceae</taxon>
        <taxon>Cichorioideae</taxon>
        <taxon>Cichorieae</taxon>
        <taxon>Cichoriinae</taxon>
        <taxon>Cichorium</taxon>
    </lineage>
</organism>
<gene>
    <name evidence="1" type="ORF">L2E82_05666</name>
</gene>
<sequence>MKVRHVEKPSDAMQLLRIICKNIMELSKAKIDNIMGNTINERGLTMSSLQPLFLAAEMGNTEFVIELVHKYPDLLWMRNDDNQTIFHVAILHRHVGIYNLLHEIGSMKDMITTVIDNNGNNMLHLVGMVAPENEREDNSRVFNMQREVLWYKVLLFPNIPNL</sequence>
<keyword evidence="2" id="KW-1185">Reference proteome</keyword>
<comment type="caution">
    <text evidence="1">The sequence shown here is derived from an EMBL/GenBank/DDBJ whole genome shotgun (WGS) entry which is preliminary data.</text>
</comment>
<protein>
    <submittedName>
        <fullName evidence="1">Uncharacterized protein</fullName>
    </submittedName>
</protein>
<evidence type="ECO:0000313" key="2">
    <source>
        <dbReference type="Proteomes" id="UP001055811"/>
    </source>
</evidence>
<accession>A0ACB9H8P1</accession>
<name>A0ACB9H8P1_CICIN</name>
<reference evidence="2" key="1">
    <citation type="journal article" date="2022" name="Mol. Ecol. Resour.">
        <title>The genomes of chicory, endive, great burdock and yacon provide insights into Asteraceae palaeo-polyploidization history and plant inulin production.</title>
        <authorList>
            <person name="Fan W."/>
            <person name="Wang S."/>
            <person name="Wang H."/>
            <person name="Wang A."/>
            <person name="Jiang F."/>
            <person name="Liu H."/>
            <person name="Zhao H."/>
            <person name="Xu D."/>
            <person name="Zhang Y."/>
        </authorList>
    </citation>
    <scope>NUCLEOTIDE SEQUENCE [LARGE SCALE GENOMIC DNA]</scope>
    <source>
        <strain evidence="2">cv. Punajuju</strain>
    </source>
</reference>
<reference evidence="1 2" key="2">
    <citation type="journal article" date="2022" name="Mol. Ecol. Resour.">
        <title>The genomes of chicory, endive, great burdock and yacon provide insights into Asteraceae paleo-polyploidization history and plant inulin production.</title>
        <authorList>
            <person name="Fan W."/>
            <person name="Wang S."/>
            <person name="Wang H."/>
            <person name="Wang A."/>
            <person name="Jiang F."/>
            <person name="Liu H."/>
            <person name="Zhao H."/>
            <person name="Xu D."/>
            <person name="Zhang Y."/>
        </authorList>
    </citation>
    <scope>NUCLEOTIDE SEQUENCE [LARGE SCALE GENOMIC DNA]</scope>
    <source>
        <strain evidence="2">cv. Punajuju</strain>
        <tissue evidence="1">Leaves</tissue>
    </source>
</reference>
<dbReference type="Proteomes" id="UP001055811">
    <property type="component" value="Linkage Group LG01"/>
</dbReference>
<proteinExistence type="predicted"/>
<evidence type="ECO:0000313" key="1">
    <source>
        <dbReference type="EMBL" id="KAI3791803.1"/>
    </source>
</evidence>